<feature type="domain" description="Cyclic nucleotide-binding" evidence="1">
    <location>
        <begin position="18"/>
        <end position="120"/>
    </location>
</feature>
<evidence type="ECO:0000259" key="1">
    <source>
        <dbReference type="PROSITE" id="PS50042"/>
    </source>
</evidence>
<dbReference type="EMBL" id="CP014504">
    <property type="protein sequence ID" value="AMP98034.1"/>
    <property type="molecule type" value="Genomic_DNA"/>
</dbReference>
<dbReference type="InterPro" id="IPR000595">
    <property type="entry name" value="cNMP-bd_dom"/>
</dbReference>
<reference evidence="2 3" key="1">
    <citation type="submission" date="2016-03" db="EMBL/GenBank/DDBJ databases">
        <title>Complete genome sequence of Pedobacter cryoconitis PAMC 27485.</title>
        <authorList>
            <person name="Lee J."/>
            <person name="Kim O.-S."/>
        </authorList>
    </citation>
    <scope>NUCLEOTIDE SEQUENCE [LARGE SCALE GENOMIC DNA]</scope>
    <source>
        <strain evidence="2 3">PAMC 27485</strain>
    </source>
</reference>
<dbReference type="PROSITE" id="PS50042">
    <property type="entry name" value="CNMP_BINDING_3"/>
    <property type="match status" value="1"/>
</dbReference>
<evidence type="ECO:0000313" key="3">
    <source>
        <dbReference type="Proteomes" id="UP000071561"/>
    </source>
</evidence>
<dbReference type="InterPro" id="IPR014710">
    <property type="entry name" value="RmlC-like_jellyroll"/>
</dbReference>
<dbReference type="SUPFAM" id="SSF51206">
    <property type="entry name" value="cAMP-binding domain-like"/>
    <property type="match status" value="1"/>
</dbReference>
<dbReference type="Proteomes" id="UP000071561">
    <property type="component" value="Chromosome"/>
</dbReference>
<dbReference type="Gene3D" id="2.60.120.10">
    <property type="entry name" value="Jelly Rolls"/>
    <property type="match status" value="1"/>
</dbReference>
<dbReference type="AlphaFoldDB" id="A0A127V9Q5"/>
<organism evidence="2 3">
    <name type="scientific">Pedobacter cryoconitis</name>
    <dbReference type="NCBI Taxonomy" id="188932"/>
    <lineage>
        <taxon>Bacteria</taxon>
        <taxon>Pseudomonadati</taxon>
        <taxon>Bacteroidota</taxon>
        <taxon>Sphingobacteriia</taxon>
        <taxon>Sphingobacteriales</taxon>
        <taxon>Sphingobacteriaceae</taxon>
        <taxon>Pedobacter</taxon>
    </lineage>
</organism>
<dbReference type="CDD" id="cd00038">
    <property type="entry name" value="CAP_ED"/>
    <property type="match status" value="1"/>
</dbReference>
<dbReference type="PATRIC" id="fig|188932.3.peg.1143"/>
<dbReference type="InterPro" id="IPR018490">
    <property type="entry name" value="cNMP-bd_dom_sf"/>
</dbReference>
<gene>
    <name evidence="2" type="ORF">AY601_1106</name>
</gene>
<proteinExistence type="predicted"/>
<protein>
    <submittedName>
        <fullName evidence="2">Crp/Fnr family transcriptional regulator</fullName>
    </submittedName>
</protein>
<name>A0A127V9Q5_9SPHI</name>
<keyword evidence="3" id="KW-1185">Reference proteome</keyword>
<dbReference type="Pfam" id="PF00027">
    <property type="entry name" value="cNMP_binding"/>
    <property type="match status" value="1"/>
</dbReference>
<dbReference type="KEGG" id="pcm:AY601_1106"/>
<accession>A0A127V9Q5</accession>
<evidence type="ECO:0000313" key="2">
    <source>
        <dbReference type="EMBL" id="AMP98034.1"/>
    </source>
</evidence>
<sequence>MIPTEHYMYEIITQSLRALVDFNDEELFLFMQRLKPLNLKKHDFFLESGKVCKGMVIIQKGGLRYFSRSEKGDYTLGFSFEGDWLGDYESFLLQTPSADYIEALEDSELFVLSYADMQDLYSYSQRFEKFGRLIAERLFIDAVKSKRNLIIQSAEDRYLELIEGKPQILNRLPQHLIASYLGIQPQSLSRIRAKLANRR</sequence>